<reference evidence="4 5" key="1">
    <citation type="submission" date="2018-06" db="EMBL/GenBank/DDBJ databases">
        <authorList>
            <consortium name="Pathogen Informatics"/>
            <person name="Doyle S."/>
        </authorList>
    </citation>
    <scope>NUCLEOTIDE SEQUENCE [LARGE SCALE GENOMIC DNA]</scope>
    <source>
        <strain evidence="4 5">NCTC13456</strain>
    </source>
</reference>
<dbReference type="InterPro" id="IPR050423">
    <property type="entry name" value="UPF0337_stress_rsp"/>
</dbReference>
<dbReference type="InterPro" id="IPR036629">
    <property type="entry name" value="YjbJ_sf"/>
</dbReference>
<keyword evidence="6" id="KW-1185">Reference proteome</keyword>
<protein>
    <submittedName>
        <fullName evidence="3">CsbD family protein</fullName>
    </submittedName>
    <submittedName>
        <fullName evidence="4">CsbD-like</fullName>
    </submittedName>
</protein>
<dbReference type="PANTHER" id="PTHR34977">
    <property type="entry name" value="UPF0337 PROTEIN YJBJ"/>
    <property type="match status" value="1"/>
</dbReference>
<evidence type="ECO:0000313" key="3">
    <source>
        <dbReference type="EMBL" id="QLL59462.1"/>
    </source>
</evidence>
<feature type="domain" description="CsbD-like" evidence="2">
    <location>
        <begin position="6"/>
        <end position="55"/>
    </location>
</feature>
<comment type="similarity">
    <text evidence="1">Belongs to the UPF0337 (CsbD) family.</text>
</comment>
<evidence type="ECO:0000259" key="2">
    <source>
        <dbReference type="Pfam" id="PF05532"/>
    </source>
</evidence>
<dbReference type="SUPFAM" id="SSF69047">
    <property type="entry name" value="Hypothetical protein YjbJ"/>
    <property type="match status" value="1"/>
</dbReference>
<dbReference type="KEGG" id="efal:FH779_15820"/>
<dbReference type="PANTHER" id="PTHR34977:SF1">
    <property type="entry name" value="UPF0337 PROTEIN YJBJ"/>
    <property type="match status" value="1"/>
</dbReference>
<evidence type="ECO:0000313" key="6">
    <source>
        <dbReference type="Proteomes" id="UP000510643"/>
    </source>
</evidence>
<dbReference type="OrthoDB" id="9796058at2"/>
<evidence type="ECO:0000313" key="5">
    <source>
        <dbReference type="Proteomes" id="UP000254737"/>
    </source>
</evidence>
<dbReference type="AlphaFoldDB" id="A0A376FZE1"/>
<name>A0A376FZE1_9FLAO</name>
<dbReference type="STRING" id="343874.GCA_000805695_01673"/>
<dbReference type="RefSeq" id="WP_038336421.1">
    <property type="nucleotide sequence ID" value="NZ_CP040908.1"/>
</dbReference>
<accession>A0A376FZE1</accession>
<dbReference type="Gene3D" id="1.10.1470.10">
    <property type="entry name" value="YjbJ"/>
    <property type="match status" value="1"/>
</dbReference>
<dbReference type="Proteomes" id="UP000254737">
    <property type="component" value="Unassembled WGS sequence"/>
</dbReference>
<organism evidence="4 5">
    <name type="scientific">Empedobacter falsenii</name>
    <dbReference type="NCBI Taxonomy" id="343874"/>
    <lineage>
        <taxon>Bacteria</taxon>
        <taxon>Pseudomonadati</taxon>
        <taxon>Bacteroidota</taxon>
        <taxon>Flavobacteriia</taxon>
        <taxon>Flavobacteriales</taxon>
        <taxon>Weeksellaceae</taxon>
        <taxon>Empedobacter</taxon>
    </lineage>
</organism>
<evidence type="ECO:0000256" key="1">
    <source>
        <dbReference type="ARBA" id="ARBA00009129"/>
    </source>
</evidence>
<dbReference type="EMBL" id="CP040908">
    <property type="protein sequence ID" value="QLL59462.1"/>
    <property type="molecule type" value="Genomic_DNA"/>
</dbReference>
<dbReference type="Pfam" id="PF05532">
    <property type="entry name" value="CsbD"/>
    <property type="match status" value="1"/>
</dbReference>
<gene>
    <name evidence="4" type="primary">yjbJ</name>
    <name evidence="3" type="ORF">FH779_15820</name>
    <name evidence="4" type="ORF">NCTC13456_00649</name>
</gene>
<reference evidence="3 6" key="2">
    <citation type="submission" date="2019-06" db="EMBL/GenBank/DDBJ databases">
        <title>Emergence of pandrug resistant Empedobacter falsenii in China.</title>
        <authorList>
            <person name="Dong N."/>
            <person name="Chen S."/>
            <person name="Zhang R."/>
        </authorList>
    </citation>
    <scope>NUCLEOTIDE SEQUENCE [LARGE SCALE GENOMIC DNA]</scope>
    <source>
        <strain evidence="3 6">1681-1</strain>
    </source>
</reference>
<dbReference type="Proteomes" id="UP000510643">
    <property type="component" value="Chromosome"/>
</dbReference>
<dbReference type="GeneID" id="78402954"/>
<dbReference type="EMBL" id="UFXS01000001">
    <property type="protein sequence ID" value="STD53745.1"/>
    <property type="molecule type" value="Genomic_DNA"/>
</dbReference>
<dbReference type="InterPro" id="IPR008462">
    <property type="entry name" value="CsbD"/>
</dbReference>
<proteinExistence type="inferred from homology"/>
<sequence>MDKLELEGKWNRIKGAVKQKYGDWFDDDKVYAEGKYDEVVGKIQEKTGKSREEIESTIKDWKEDNQD</sequence>
<evidence type="ECO:0000313" key="4">
    <source>
        <dbReference type="EMBL" id="STD53745.1"/>
    </source>
</evidence>